<organism evidence="1 2">
    <name type="scientific">Melia azedarach</name>
    <name type="common">Chinaberry tree</name>
    <dbReference type="NCBI Taxonomy" id="155640"/>
    <lineage>
        <taxon>Eukaryota</taxon>
        <taxon>Viridiplantae</taxon>
        <taxon>Streptophyta</taxon>
        <taxon>Embryophyta</taxon>
        <taxon>Tracheophyta</taxon>
        <taxon>Spermatophyta</taxon>
        <taxon>Magnoliopsida</taxon>
        <taxon>eudicotyledons</taxon>
        <taxon>Gunneridae</taxon>
        <taxon>Pentapetalae</taxon>
        <taxon>rosids</taxon>
        <taxon>malvids</taxon>
        <taxon>Sapindales</taxon>
        <taxon>Meliaceae</taxon>
        <taxon>Melia</taxon>
    </lineage>
</organism>
<keyword evidence="2" id="KW-1185">Reference proteome</keyword>
<accession>A0ACC1XTH5</accession>
<proteinExistence type="predicted"/>
<name>A0ACC1XTH5_MELAZ</name>
<protein>
    <submittedName>
        <fullName evidence="1">Cyclic nucleotide gated channel protein</fullName>
    </submittedName>
</protein>
<evidence type="ECO:0000313" key="2">
    <source>
        <dbReference type="Proteomes" id="UP001164539"/>
    </source>
</evidence>
<sequence length="776" mass="89627">MAGFEKDEAPMLPDSLPKSSDRNVDSRLQMFAARTRSASMSIPSNSMESYETEANLVGHTGPLRTERRTPFIPMSGPLYISRKPENIFLTNPGVTGLTRLEHKAEKFPSFNRMDQNDWLDDRYAAKNEHLLRSGQLGMCNDPYCTTCPTYYHYKAAETKQSKASGIFDPKFHNALYGDAKGWARRFISFVRGYVPGIMNPHAQIVQRWNKFFVISCLVAIFLDPLFFFLLSVQEDNKCIVLNWPMTTAIVVFRSGTDIIYFLNILLQFRLAYVAPESRVVGAGELVDHPKKIALNYLRGYFFVDLFVVLPLPQIIILLVIPTFLGGANYAKNLLRAAVLVQYIPRLYRFLPLFAGQSPTGFIFESAWANFFINLFTFILSGHIVGSCWYLFGLQRVNQCLRDACHKSSIEKYCMKFIDCGHGNDVGQYKYDDTWMNWTSNADAIACFVKDGDFSYGVYQEAVELTTKDSIITRYTYSLFWGFQQISTLAGNQTPSYFLWEVLFTMAIIGLGLLLFAFLIGNMQNFLQALVKRRLEMSLRRRDVEQWMSHRRLPEELRRQVREAERYSWAATRGVNEEMLFENLPEDLQRDIRRHLFKFVKKVRIFALMDEPILDAICERLRQKTYIKGSKILQHGGLIEKMVFIVRGKMESIGEDRIKVPLCEGDVCGEELLTWCLEHSSLNRDIKKIRLPGQRLLSNRTVRCLTNVEAFSLRAADIEEVTSLFTRFLRNPRVQGAIRYESPYWRSLAATRIQVAWRYRKKRLSRADTSQSNHSSR</sequence>
<reference evidence="1 2" key="1">
    <citation type="journal article" date="2023" name="Science">
        <title>Complex scaffold remodeling in plant triterpene biosynthesis.</title>
        <authorList>
            <person name="De La Pena R."/>
            <person name="Hodgson H."/>
            <person name="Liu J.C."/>
            <person name="Stephenson M.J."/>
            <person name="Martin A.C."/>
            <person name="Owen C."/>
            <person name="Harkess A."/>
            <person name="Leebens-Mack J."/>
            <person name="Jimenez L.E."/>
            <person name="Osbourn A."/>
            <person name="Sattely E.S."/>
        </authorList>
    </citation>
    <scope>NUCLEOTIDE SEQUENCE [LARGE SCALE GENOMIC DNA]</scope>
    <source>
        <strain evidence="2">cv. JPN11</strain>
        <tissue evidence="1">Leaf</tissue>
    </source>
</reference>
<dbReference type="Proteomes" id="UP001164539">
    <property type="component" value="Chromosome 8"/>
</dbReference>
<dbReference type="EMBL" id="CM051401">
    <property type="protein sequence ID" value="KAJ4713610.1"/>
    <property type="molecule type" value="Genomic_DNA"/>
</dbReference>
<evidence type="ECO:0000313" key="1">
    <source>
        <dbReference type="EMBL" id="KAJ4713610.1"/>
    </source>
</evidence>
<comment type="caution">
    <text evidence="1">The sequence shown here is derived from an EMBL/GenBank/DDBJ whole genome shotgun (WGS) entry which is preliminary data.</text>
</comment>
<gene>
    <name evidence="1" type="ORF">OWV82_015674</name>
</gene>